<proteinExistence type="predicted"/>
<feature type="domain" description="Phage terminase large subunit GpA ATPase" evidence="1">
    <location>
        <begin position="80"/>
        <end position="293"/>
    </location>
</feature>
<comment type="caution">
    <text evidence="2">The sequence shown here is derived from an EMBL/GenBank/DDBJ whole genome shotgun (WGS) entry which is preliminary data.</text>
</comment>
<dbReference type="Pfam" id="PF05876">
    <property type="entry name" value="GpA_ATPase"/>
    <property type="match status" value="1"/>
</dbReference>
<reference evidence="2 3" key="1">
    <citation type="submission" date="2023-09" db="EMBL/GenBank/DDBJ databases">
        <title>Streptomyces sp. nov.: A antagonism against Alternaria gaisen Producing Streptochlin, Isolated from Tamarix root soil.</title>
        <authorList>
            <person name="Chen Y."/>
        </authorList>
    </citation>
    <scope>NUCLEOTIDE SEQUENCE [LARGE SCALE GENOMIC DNA]</scope>
    <source>
        <strain evidence="2 3">TRM76323</strain>
    </source>
</reference>
<dbReference type="EMBL" id="JAWCTQ010000016">
    <property type="protein sequence ID" value="MDT9683364.1"/>
    <property type="molecule type" value="Genomic_DNA"/>
</dbReference>
<gene>
    <name evidence="2" type="ORF">RND61_14965</name>
</gene>
<protein>
    <submittedName>
        <fullName evidence="2">Phage terminase large subunit family protein</fullName>
    </submittedName>
</protein>
<dbReference type="InterPro" id="IPR027417">
    <property type="entry name" value="P-loop_NTPase"/>
</dbReference>
<dbReference type="Gene3D" id="3.40.50.300">
    <property type="entry name" value="P-loop containing nucleotide triphosphate hydrolases"/>
    <property type="match status" value="1"/>
</dbReference>
<evidence type="ECO:0000259" key="1">
    <source>
        <dbReference type="Pfam" id="PF05876"/>
    </source>
</evidence>
<keyword evidence="3" id="KW-1185">Reference proteome</keyword>
<accession>A0ABU3QKV1</accession>
<dbReference type="InterPro" id="IPR046453">
    <property type="entry name" value="GpA_ATPase"/>
</dbReference>
<sequence>METDKIDGKQLQEIVKKTFNVDKPNPEQIKYAITMLSPAAYGLAHHHIKGQPMTFAQTSRGGNPNAHRPWQKQIIEDKHPNKVIIKARQLGLSEVGVLEMLWFADSHSADAVKCLYTFPTVTQLQSFIQTRLDPNLHQGYYNDILDPNIDSLKQKKIRNSFMIFRTSSKSGAVEGVDIDYLSLDEYDRVPKAAEQSAIESMSSSNFKVVRRWSTPTVPNWGIHDLFLHSDQKHYQHKCAHCGYWNKMKYADYDPDNLENSGNIKMINPDGYHELAREVEDGTFDFVCQKCGKHLDRWFNGKWIADNPESKATSGYMISQMNAVWISADELKRKELTAKVKAEFYNYVLGEPYQDVSLSIFPKDVMTHRRKNLPERITYGRGDYKFISVGIDWGKYHWISVMGEKEDGQRDLINLFHVKETVSGEDLTADVKSIVMSLKKYNPDIILADTGYSGTKIKMLANEFGRTKVYGATFNPNKSATNGNEVAPAWSEQDEKFRSVKLDKLSHNMALMESIKNGRLGFWQKNDIELQTYIVHWGNVVIRDVEDEKKGIWEKLISRKGDDHYAQSSVYANVGMNRLTEYSSKTTDTSFAYTEISGDTSRNGLPNNFFES</sequence>
<organism evidence="2 3">
    <name type="scientific">Streptomyces tamarix</name>
    <dbReference type="NCBI Taxonomy" id="3078565"/>
    <lineage>
        <taxon>Bacteria</taxon>
        <taxon>Bacillati</taxon>
        <taxon>Actinomycetota</taxon>
        <taxon>Actinomycetes</taxon>
        <taxon>Kitasatosporales</taxon>
        <taxon>Streptomycetaceae</taxon>
        <taxon>Streptomyces</taxon>
    </lineage>
</organism>
<evidence type="ECO:0000313" key="3">
    <source>
        <dbReference type="Proteomes" id="UP001250181"/>
    </source>
</evidence>
<name>A0ABU3QKV1_9ACTN</name>
<evidence type="ECO:0000313" key="2">
    <source>
        <dbReference type="EMBL" id="MDT9683364.1"/>
    </source>
</evidence>
<dbReference type="Proteomes" id="UP001250181">
    <property type="component" value="Unassembled WGS sequence"/>
</dbReference>
<dbReference type="RefSeq" id="WP_315878438.1">
    <property type="nucleotide sequence ID" value="NZ_JAWCTQ010000016.1"/>
</dbReference>